<evidence type="ECO:0000256" key="1">
    <source>
        <dbReference type="SAM" id="MobiDB-lite"/>
    </source>
</evidence>
<dbReference type="InterPro" id="IPR019327">
    <property type="entry name" value="WKF"/>
</dbReference>
<dbReference type="Proteomes" id="UP001152803">
    <property type="component" value="Unassembled WGS sequence"/>
</dbReference>
<feature type="compositionally biased region" description="Acidic residues" evidence="1">
    <location>
        <begin position="137"/>
        <end position="148"/>
    </location>
</feature>
<dbReference type="AlphaFoldDB" id="A0A9Q1I5A0"/>
<dbReference type="PANTHER" id="PTHR22306:SF2">
    <property type="entry name" value="CHROMOSOME 7 OPEN READING FRAME 50"/>
    <property type="match status" value="1"/>
</dbReference>
<comment type="caution">
    <text evidence="3">The sequence shown here is derived from an EMBL/GenBank/DDBJ whole genome shotgun (WGS) entry which is preliminary data.</text>
</comment>
<evidence type="ECO:0000313" key="4">
    <source>
        <dbReference type="Proteomes" id="UP001152803"/>
    </source>
</evidence>
<name>A0A9Q1I5A0_CONCO</name>
<accession>A0A9Q1I5A0</accession>
<dbReference type="EMBL" id="JAFJMO010000002">
    <property type="protein sequence ID" value="KAJ8284157.1"/>
    <property type="molecule type" value="Genomic_DNA"/>
</dbReference>
<reference evidence="3" key="1">
    <citation type="journal article" date="2023" name="Science">
        <title>Genome structures resolve the early diversification of teleost fishes.</title>
        <authorList>
            <person name="Parey E."/>
            <person name="Louis A."/>
            <person name="Montfort J."/>
            <person name="Bouchez O."/>
            <person name="Roques C."/>
            <person name="Iampietro C."/>
            <person name="Lluch J."/>
            <person name="Castinel A."/>
            <person name="Donnadieu C."/>
            <person name="Desvignes T."/>
            <person name="Floi Bucao C."/>
            <person name="Jouanno E."/>
            <person name="Wen M."/>
            <person name="Mejri S."/>
            <person name="Dirks R."/>
            <person name="Jansen H."/>
            <person name="Henkel C."/>
            <person name="Chen W.J."/>
            <person name="Zahm M."/>
            <person name="Cabau C."/>
            <person name="Klopp C."/>
            <person name="Thompson A.W."/>
            <person name="Robinson-Rechavi M."/>
            <person name="Braasch I."/>
            <person name="Lecointre G."/>
            <person name="Bobe J."/>
            <person name="Postlethwait J.H."/>
            <person name="Berthelot C."/>
            <person name="Roest Crollius H."/>
            <person name="Guiguen Y."/>
        </authorList>
    </citation>
    <scope>NUCLEOTIDE SEQUENCE</scope>
    <source>
        <strain evidence="3">Concon-B</strain>
    </source>
</reference>
<keyword evidence="4" id="KW-1185">Reference proteome</keyword>
<gene>
    <name evidence="3" type="ORF">COCON_G00030070</name>
</gene>
<protein>
    <recommendedName>
        <fullName evidence="2">WKF domain-containing protein</fullName>
    </recommendedName>
</protein>
<evidence type="ECO:0000313" key="3">
    <source>
        <dbReference type="EMBL" id="KAJ8284157.1"/>
    </source>
</evidence>
<feature type="region of interest" description="Disordered" evidence="1">
    <location>
        <begin position="65"/>
        <end position="182"/>
    </location>
</feature>
<dbReference type="PANTHER" id="PTHR22306">
    <property type="entry name" value="CHROMOSOME 7 OPEN READING FRAME 50"/>
    <property type="match status" value="1"/>
</dbReference>
<dbReference type="OrthoDB" id="10261563at2759"/>
<feature type="compositionally biased region" description="Basic and acidic residues" evidence="1">
    <location>
        <begin position="164"/>
        <end position="182"/>
    </location>
</feature>
<feature type="domain" description="WKF" evidence="2">
    <location>
        <begin position="194"/>
        <end position="255"/>
    </location>
</feature>
<proteinExistence type="predicted"/>
<organism evidence="3 4">
    <name type="scientific">Conger conger</name>
    <name type="common">Conger eel</name>
    <name type="synonym">Muraena conger</name>
    <dbReference type="NCBI Taxonomy" id="82655"/>
    <lineage>
        <taxon>Eukaryota</taxon>
        <taxon>Metazoa</taxon>
        <taxon>Chordata</taxon>
        <taxon>Craniata</taxon>
        <taxon>Vertebrata</taxon>
        <taxon>Euteleostomi</taxon>
        <taxon>Actinopterygii</taxon>
        <taxon>Neopterygii</taxon>
        <taxon>Teleostei</taxon>
        <taxon>Anguilliformes</taxon>
        <taxon>Congridae</taxon>
        <taxon>Conger</taxon>
    </lineage>
</organism>
<evidence type="ECO:0000259" key="2">
    <source>
        <dbReference type="Pfam" id="PF10180"/>
    </source>
</evidence>
<dbReference type="Pfam" id="PF10180">
    <property type="entry name" value="WKF"/>
    <property type="match status" value="1"/>
</dbReference>
<sequence length="285" mass="33010">MATYKPRKLHIPERRIFFYLLKAKNSMPTSKQCDGRRKKKSKLKSFNLEDREACGLEDDHVRTVKIKKRKPSTETEETPGSAPVLKVRKIPSEPEKKSKGPKVEEYTEKKRKKRKQKKCKPEEPAQDLSGSSGAEQKEEDEDAEEALSPEERRALERKMKKMRKQEEKRKLKAEGKDVEKVEATKPSAGQLALDYLTCWSEKREDWKFQKTRQTWLLQHMFDREKVPDGSFSTLLPYLEGLQGVARDTTVQKAEALVRELEGEGAEGQEAQLRAHRAREVIQMLS</sequence>
<feature type="compositionally biased region" description="Basic residues" evidence="1">
    <location>
        <begin position="109"/>
        <end position="118"/>
    </location>
</feature>
<feature type="compositionally biased region" description="Basic and acidic residues" evidence="1">
    <location>
        <begin position="90"/>
        <end position="108"/>
    </location>
</feature>